<dbReference type="Proteomes" id="UP000077315">
    <property type="component" value="Unassembled WGS sequence"/>
</dbReference>
<feature type="compositionally biased region" description="Polar residues" evidence="1">
    <location>
        <begin position="139"/>
        <end position="160"/>
    </location>
</feature>
<feature type="region of interest" description="Disordered" evidence="1">
    <location>
        <begin position="99"/>
        <end position="195"/>
    </location>
</feature>
<dbReference type="RefSeq" id="XP_018292530.1">
    <property type="nucleotide sequence ID" value="XM_018431322.1"/>
</dbReference>
<feature type="compositionally biased region" description="Polar residues" evidence="1">
    <location>
        <begin position="168"/>
        <end position="177"/>
    </location>
</feature>
<accession>A0A163E019</accession>
<name>A0A163E019_PHYB8</name>
<evidence type="ECO:0000256" key="1">
    <source>
        <dbReference type="SAM" id="MobiDB-lite"/>
    </source>
</evidence>
<protein>
    <submittedName>
        <fullName evidence="2">Uncharacterized protein</fullName>
    </submittedName>
</protein>
<dbReference type="GeneID" id="28992228"/>
<evidence type="ECO:0000313" key="3">
    <source>
        <dbReference type="Proteomes" id="UP000077315"/>
    </source>
</evidence>
<keyword evidence="3" id="KW-1185">Reference proteome</keyword>
<dbReference type="AlphaFoldDB" id="A0A163E019"/>
<evidence type="ECO:0000313" key="2">
    <source>
        <dbReference type="EMBL" id="OAD74490.1"/>
    </source>
</evidence>
<dbReference type="EMBL" id="KV440979">
    <property type="protein sequence ID" value="OAD74490.1"/>
    <property type="molecule type" value="Genomic_DNA"/>
</dbReference>
<dbReference type="InParanoid" id="A0A163E019"/>
<proteinExistence type="predicted"/>
<dbReference type="VEuPathDB" id="FungiDB:PHYBLDRAFT_144934"/>
<gene>
    <name evidence="2" type="ORF">PHYBLDRAFT_144934</name>
</gene>
<dbReference type="OrthoDB" id="10580726at2759"/>
<organism evidence="2 3">
    <name type="scientific">Phycomyces blakesleeanus (strain ATCC 8743b / DSM 1359 / FGSC 10004 / NBRC 33097 / NRRL 1555)</name>
    <dbReference type="NCBI Taxonomy" id="763407"/>
    <lineage>
        <taxon>Eukaryota</taxon>
        <taxon>Fungi</taxon>
        <taxon>Fungi incertae sedis</taxon>
        <taxon>Mucoromycota</taxon>
        <taxon>Mucoromycotina</taxon>
        <taxon>Mucoromycetes</taxon>
        <taxon>Mucorales</taxon>
        <taxon>Phycomycetaceae</taxon>
        <taxon>Phycomyces</taxon>
    </lineage>
</organism>
<sequence length="234" mass="26531">MTSACYKDANVKTYNRSYYYEIYIQASILEYGHNRPTTDDDNISNTLLLVETIISIKPTLLKHDSQSSYENTNPPVVHKIYEKKGPYIIRLTVEMSSNLKSPSERRFRVPSRSIPYSPHRESEPLGDPRDSRLKPRLTPRSTSKPEPSSVGGPSSMTDPLNTMPLFDSVSQNVSPDGSVQEKGNEDQGILTGTEEYPTASAKTAFIQKITDIFEDNFLSKERSDYFSRKRRHLG</sequence>
<reference evidence="3" key="1">
    <citation type="submission" date="2015-06" db="EMBL/GenBank/DDBJ databases">
        <title>Expansion of signal transduction pathways in fungi by whole-genome duplication.</title>
        <authorList>
            <consortium name="DOE Joint Genome Institute"/>
            <person name="Corrochano L.M."/>
            <person name="Kuo A."/>
            <person name="Marcet-Houben M."/>
            <person name="Polaino S."/>
            <person name="Salamov A."/>
            <person name="Villalobos J.M."/>
            <person name="Alvarez M.I."/>
            <person name="Avalos J."/>
            <person name="Benito E.P."/>
            <person name="Benoit I."/>
            <person name="Burger G."/>
            <person name="Camino L.P."/>
            <person name="Canovas D."/>
            <person name="Cerda-Olmedo E."/>
            <person name="Cheng J.-F."/>
            <person name="Dominguez A."/>
            <person name="Elias M."/>
            <person name="Eslava A.P."/>
            <person name="Glaser F."/>
            <person name="Grimwood J."/>
            <person name="Gutierrez G."/>
            <person name="Heitman J."/>
            <person name="Henrissat B."/>
            <person name="Iturriaga E.A."/>
            <person name="Lang B.F."/>
            <person name="Lavin J.L."/>
            <person name="Lee S."/>
            <person name="Li W."/>
            <person name="Lindquist E."/>
            <person name="Lopez-Garcia S."/>
            <person name="Luque E.M."/>
            <person name="Marcos A.T."/>
            <person name="Martin J."/>
            <person name="McCluskey K."/>
            <person name="Medina H.R."/>
            <person name="Miralles-Duran A."/>
            <person name="Miyazaki A."/>
            <person name="Munoz-Torres E."/>
            <person name="Oguiza J.A."/>
            <person name="Ohm R."/>
            <person name="Olmedo M."/>
            <person name="Orejas M."/>
            <person name="Ortiz-Castellanos L."/>
            <person name="Pisabarro A.G."/>
            <person name="Rodriguez-Romero J."/>
            <person name="Ruiz-Herrera J."/>
            <person name="Ruiz-Vazquez R."/>
            <person name="Sanz C."/>
            <person name="Schackwitz W."/>
            <person name="Schmutz J."/>
            <person name="Shahriari M."/>
            <person name="Shelest E."/>
            <person name="Silva-Franco F."/>
            <person name="Soanes D."/>
            <person name="Syed K."/>
            <person name="Tagua V.G."/>
            <person name="Talbot N.J."/>
            <person name="Thon M."/>
            <person name="De vries R.P."/>
            <person name="Wiebenga A."/>
            <person name="Yadav J.S."/>
            <person name="Braun E.L."/>
            <person name="Baker S."/>
            <person name="Garre V."/>
            <person name="Horwitz B."/>
            <person name="Torres-Martinez S."/>
            <person name="Idnurm A."/>
            <person name="Herrera-Estrella A."/>
            <person name="Gabaldon T."/>
            <person name="Grigoriev I.V."/>
        </authorList>
    </citation>
    <scope>NUCLEOTIDE SEQUENCE [LARGE SCALE GENOMIC DNA]</scope>
    <source>
        <strain evidence="3">NRRL 1555(-)</strain>
    </source>
</reference>
<feature type="compositionally biased region" description="Basic and acidic residues" evidence="1">
    <location>
        <begin position="118"/>
        <end position="133"/>
    </location>
</feature>